<evidence type="ECO:0000256" key="5">
    <source>
        <dbReference type="SAM" id="SignalP"/>
    </source>
</evidence>
<proteinExistence type="predicted"/>
<feature type="signal peptide" evidence="5">
    <location>
        <begin position="1"/>
        <end position="21"/>
    </location>
</feature>
<dbReference type="Proteomes" id="UP000766486">
    <property type="component" value="Unassembled WGS sequence"/>
</dbReference>
<evidence type="ECO:0000313" key="6">
    <source>
        <dbReference type="EMBL" id="VUC37380.1"/>
    </source>
</evidence>
<dbReference type="Gene3D" id="3.40.50.1820">
    <property type="entry name" value="alpha/beta hydrolase"/>
    <property type="match status" value="1"/>
</dbReference>
<evidence type="ECO:0000256" key="3">
    <source>
        <dbReference type="ARBA" id="ARBA00022963"/>
    </source>
</evidence>
<evidence type="ECO:0000256" key="2">
    <source>
        <dbReference type="ARBA" id="ARBA00022801"/>
    </source>
</evidence>
<keyword evidence="3" id="KW-0442">Lipid degradation</keyword>
<keyword evidence="7" id="KW-1185">Reference proteome</keyword>
<dbReference type="EC" id="3.1.1.47" evidence="1"/>
<evidence type="ECO:0000256" key="1">
    <source>
        <dbReference type="ARBA" id="ARBA00013201"/>
    </source>
</evidence>
<name>A0ABY6V0Y2_BIOOC</name>
<keyword evidence="5" id="KW-0732">Signal</keyword>
<evidence type="ECO:0000256" key="4">
    <source>
        <dbReference type="ARBA" id="ARBA00023098"/>
    </source>
</evidence>
<dbReference type="Pfam" id="PF03403">
    <property type="entry name" value="PAF-AH_p_II"/>
    <property type="match status" value="2"/>
</dbReference>
<protein>
    <recommendedName>
        <fullName evidence="1">1-alkyl-2-acetylglycerophosphocholine esterase</fullName>
        <ecNumber evidence="1">3.1.1.47</ecNumber>
    </recommendedName>
</protein>
<gene>
    <name evidence="6" type="ORF">CLO192961_LOCUS469992</name>
</gene>
<comment type="caution">
    <text evidence="6">The sequence shown here is derived from an EMBL/GenBank/DDBJ whole genome shotgun (WGS) entry which is preliminary data.</text>
</comment>
<dbReference type="PANTHER" id="PTHR10272">
    <property type="entry name" value="PLATELET-ACTIVATING FACTOR ACETYLHYDROLASE"/>
    <property type="match status" value="1"/>
</dbReference>
<dbReference type="EMBL" id="CABFNS010000963">
    <property type="protein sequence ID" value="VUC37380.1"/>
    <property type="molecule type" value="Genomic_DNA"/>
</dbReference>
<organism evidence="6 7">
    <name type="scientific">Bionectria ochroleuca</name>
    <name type="common">Gliocladium roseum</name>
    <dbReference type="NCBI Taxonomy" id="29856"/>
    <lineage>
        <taxon>Eukaryota</taxon>
        <taxon>Fungi</taxon>
        <taxon>Dikarya</taxon>
        <taxon>Ascomycota</taxon>
        <taxon>Pezizomycotina</taxon>
        <taxon>Sordariomycetes</taxon>
        <taxon>Hypocreomycetidae</taxon>
        <taxon>Hypocreales</taxon>
        <taxon>Bionectriaceae</taxon>
        <taxon>Clonostachys</taxon>
    </lineage>
</organism>
<dbReference type="InterPro" id="IPR029058">
    <property type="entry name" value="AB_hydrolase_fold"/>
</dbReference>
<evidence type="ECO:0000313" key="7">
    <source>
        <dbReference type="Proteomes" id="UP000766486"/>
    </source>
</evidence>
<reference evidence="6 7" key="1">
    <citation type="submission" date="2019-06" db="EMBL/GenBank/DDBJ databases">
        <authorList>
            <person name="Broberg M."/>
        </authorList>
    </citation>
    <scope>NUCLEOTIDE SEQUENCE [LARGE SCALE GENOMIC DNA]</scope>
</reference>
<dbReference type="PANTHER" id="PTHR10272:SF14">
    <property type="entry name" value="PAF ACETYLHYDROLASE FAMILY PROTEIN"/>
    <property type="match status" value="1"/>
</dbReference>
<dbReference type="SUPFAM" id="SSF53474">
    <property type="entry name" value="alpha/beta-Hydrolases"/>
    <property type="match status" value="1"/>
</dbReference>
<feature type="chain" id="PRO_5046133209" description="1-alkyl-2-acetylglycerophosphocholine esterase" evidence="5">
    <location>
        <begin position="22"/>
        <end position="390"/>
    </location>
</feature>
<keyword evidence="4" id="KW-0443">Lipid metabolism</keyword>
<keyword evidence="2" id="KW-0378">Hydrolase</keyword>
<accession>A0ABY6V0Y2</accession>
<sequence>MMRGAALVGAIASALISLAQGILLPSPPGPYDVTLRTTELNDFSRNETYASGADHRRIMVSVFSPIPKGSESCESIYMPDAVANYEMKYYSSLPAPANITLDIKQFKQQVCSVDVTHGKPHQNLDRQAVHNTTSFPLIFFSPGHGGPRFWYHFMLQHFASYGYIVVLMDHPGDSHIVEFPDGSTILYSPDTSATEDAIERNLLVRTADASFTLDQLSFNCTLRHLVFSSHVRAESFERVGIWGHSFGGDTAVSANLEDKRFSGAINLDGYLYGRVQKDGFDRPALFIEDDDGLTSPHWIATWPLIRGYRQMLRLKGTLHYGLMDDRLLADLAGVDAPTLGSIDGLTLIETFTAYARDFFEFALHGQGLGLLEGPSPEYPQVVFDEPREDQ</sequence>